<dbReference type="SMART" id="SM00220">
    <property type="entry name" value="S_TKc"/>
    <property type="match status" value="1"/>
</dbReference>
<dbReference type="EMBL" id="LDAU01000232">
    <property type="protein sequence ID" value="KRW98664.1"/>
    <property type="molecule type" value="Genomic_DNA"/>
</dbReference>
<evidence type="ECO:0000256" key="4">
    <source>
        <dbReference type="ARBA" id="ARBA00022840"/>
    </source>
</evidence>
<dbReference type="PROSITE" id="PS50011">
    <property type="entry name" value="PROTEIN_KINASE_DOM"/>
    <property type="match status" value="1"/>
</dbReference>
<dbReference type="InterPro" id="IPR045269">
    <property type="entry name" value="Atg1-like"/>
</dbReference>
<keyword evidence="4" id="KW-0067">ATP-binding</keyword>
<dbReference type="GO" id="GO:0016020">
    <property type="term" value="C:membrane"/>
    <property type="evidence" value="ECO:0007669"/>
    <property type="project" value="TreeGrafter"/>
</dbReference>
<organism evidence="6 7">
    <name type="scientific">Pseudocohnilembus persalinus</name>
    <name type="common">Ciliate</name>
    <dbReference type="NCBI Taxonomy" id="266149"/>
    <lineage>
        <taxon>Eukaryota</taxon>
        <taxon>Sar</taxon>
        <taxon>Alveolata</taxon>
        <taxon>Ciliophora</taxon>
        <taxon>Intramacronucleata</taxon>
        <taxon>Oligohymenophorea</taxon>
        <taxon>Scuticociliatia</taxon>
        <taxon>Philasterida</taxon>
        <taxon>Pseudocohnilembidae</taxon>
        <taxon>Pseudocohnilembus</taxon>
    </lineage>
</organism>
<dbReference type="AlphaFoldDB" id="A0A0V0Q8T1"/>
<evidence type="ECO:0000259" key="5">
    <source>
        <dbReference type="PROSITE" id="PS50011"/>
    </source>
</evidence>
<sequence length="253" mass="29799">MQQEKQPAKVKVGNWVINYEIKFGQGQLGSVYFEEKIKNEVIEMKKVKHPNLVQIIDGKLVSGNKLFLFMEKCGKQNLAQILEEKGPFTEKEAQVIFKNIVNGYGELYKNNILHRDIKLENILKQDENYKLADFGLVKILNLQDQKQITIYGTPMYQPPEFLVNEKYVDLEEPYKIDIWAIGVVLYKLIEKKFPWDYGDSQDTFLDNIQHIPIQYEKNVSEDCKDIIQRILQYDPKDRISFSEILQHKFYLQA</sequence>
<keyword evidence="7" id="KW-1185">Reference proteome</keyword>
<dbReference type="PIRSF" id="PIRSF000654">
    <property type="entry name" value="Integrin-linked_kinase"/>
    <property type="match status" value="1"/>
</dbReference>
<dbReference type="GO" id="GO:0004674">
    <property type="term" value="F:protein serine/threonine kinase activity"/>
    <property type="evidence" value="ECO:0007669"/>
    <property type="project" value="InterPro"/>
</dbReference>
<comment type="caution">
    <text evidence="6">The sequence shown here is derived from an EMBL/GenBank/DDBJ whole genome shotgun (WGS) entry which is preliminary data.</text>
</comment>
<evidence type="ECO:0000256" key="3">
    <source>
        <dbReference type="ARBA" id="ARBA00022777"/>
    </source>
</evidence>
<dbReference type="InterPro" id="IPR000719">
    <property type="entry name" value="Prot_kinase_dom"/>
</dbReference>
<dbReference type="Gene3D" id="1.10.510.10">
    <property type="entry name" value="Transferase(Phosphotransferase) domain 1"/>
    <property type="match status" value="1"/>
</dbReference>
<evidence type="ECO:0000313" key="7">
    <source>
        <dbReference type="Proteomes" id="UP000054937"/>
    </source>
</evidence>
<dbReference type="SUPFAM" id="SSF56112">
    <property type="entry name" value="Protein kinase-like (PK-like)"/>
    <property type="match status" value="1"/>
</dbReference>
<evidence type="ECO:0000256" key="2">
    <source>
        <dbReference type="ARBA" id="ARBA00022741"/>
    </source>
</evidence>
<dbReference type="GO" id="GO:0000407">
    <property type="term" value="C:phagophore assembly site"/>
    <property type="evidence" value="ECO:0007669"/>
    <property type="project" value="TreeGrafter"/>
</dbReference>
<reference evidence="6 7" key="1">
    <citation type="journal article" date="2015" name="Sci. Rep.">
        <title>Genome of the facultative scuticociliatosis pathogen Pseudocohnilembus persalinus provides insight into its virulence through horizontal gene transfer.</title>
        <authorList>
            <person name="Xiong J."/>
            <person name="Wang G."/>
            <person name="Cheng J."/>
            <person name="Tian M."/>
            <person name="Pan X."/>
            <person name="Warren A."/>
            <person name="Jiang C."/>
            <person name="Yuan D."/>
            <person name="Miao W."/>
        </authorList>
    </citation>
    <scope>NUCLEOTIDE SEQUENCE [LARGE SCALE GENOMIC DNA]</scope>
    <source>
        <strain evidence="6">36N120E</strain>
    </source>
</reference>
<dbReference type="InParanoid" id="A0A0V0Q8T1"/>
<keyword evidence="1" id="KW-0808">Transferase</keyword>
<dbReference type="GO" id="GO:0005524">
    <property type="term" value="F:ATP binding"/>
    <property type="evidence" value="ECO:0007669"/>
    <property type="project" value="UniProtKB-KW"/>
</dbReference>
<dbReference type="InterPro" id="IPR011009">
    <property type="entry name" value="Kinase-like_dom_sf"/>
</dbReference>
<proteinExistence type="predicted"/>
<dbReference type="GO" id="GO:0010506">
    <property type="term" value="P:regulation of autophagy"/>
    <property type="evidence" value="ECO:0007669"/>
    <property type="project" value="InterPro"/>
</dbReference>
<gene>
    <name evidence="6" type="ORF">PPERSA_00252</name>
</gene>
<dbReference type="GO" id="GO:0005776">
    <property type="term" value="C:autophagosome"/>
    <property type="evidence" value="ECO:0007669"/>
    <property type="project" value="TreeGrafter"/>
</dbReference>
<dbReference type="Proteomes" id="UP000054937">
    <property type="component" value="Unassembled WGS sequence"/>
</dbReference>
<dbReference type="OrthoDB" id="193931at2759"/>
<name>A0A0V0Q8T1_PSEPJ</name>
<keyword evidence="2" id="KW-0547">Nucleotide-binding</keyword>
<keyword evidence="3 6" id="KW-0418">Kinase</keyword>
<dbReference type="GO" id="GO:0000045">
    <property type="term" value="P:autophagosome assembly"/>
    <property type="evidence" value="ECO:0007669"/>
    <property type="project" value="TreeGrafter"/>
</dbReference>
<accession>A0A0V0Q8T1</accession>
<dbReference type="PANTHER" id="PTHR24348:SF22">
    <property type="entry name" value="NON-SPECIFIC SERINE_THREONINE PROTEIN KINASE"/>
    <property type="match status" value="1"/>
</dbReference>
<dbReference type="GO" id="GO:0005829">
    <property type="term" value="C:cytosol"/>
    <property type="evidence" value="ECO:0007669"/>
    <property type="project" value="TreeGrafter"/>
</dbReference>
<dbReference type="PANTHER" id="PTHR24348">
    <property type="entry name" value="SERINE/THREONINE-PROTEIN KINASE UNC-51-RELATED"/>
    <property type="match status" value="1"/>
</dbReference>
<protein>
    <submittedName>
        <fullName evidence="6">Protein kinase-like domain</fullName>
    </submittedName>
</protein>
<feature type="domain" description="Protein kinase" evidence="5">
    <location>
        <begin position="1"/>
        <end position="250"/>
    </location>
</feature>
<dbReference type="Pfam" id="PF00069">
    <property type="entry name" value="Pkinase"/>
    <property type="match status" value="1"/>
</dbReference>
<evidence type="ECO:0000313" key="6">
    <source>
        <dbReference type="EMBL" id="KRW98664.1"/>
    </source>
</evidence>
<evidence type="ECO:0000256" key="1">
    <source>
        <dbReference type="ARBA" id="ARBA00022679"/>
    </source>
</evidence>